<evidence type="ECO:0000313" key="2">
    <source>
        <dbReference type="Proteomes" id="UP000003612"/>
    </source>
</evidence>
<organism evidence="1 2">
    <name type="scientific">Neisseria mucosa C102</name>
    <dbReference type="NCBI Taxonomy" id="435832"/>
    <lineage>
        <taxon>Bacteria</taxon>
        <taxon>Pseudomonadati</taxon>
        <taxon>Pseudomonadota</taxon>
        <taxon>Betaproteobacteria</taxon>
        <taxon>Neisseriales</taxon>
        <taxon>Neisseriaceae</taxon>
        <taxon>Neisseria</taxon>
    </lineage>
</organism>
<keyword evidence="2" id="KW-1185">Reference proteome</keyword>
<protein>
    <submittedName>
        <fullName evidence="1">General secretion pathway protein G</fullName>
    </submittedName>
</protein>
<accession>A0ABP2KFU7</accession>
<comment type="caution">
    <text evidence="1">The sequence shown here is derived from an EMBL/GenBank/DDBJ whole genome shotgun (WGS) entry which is preliminary data.</text>
</comment>
<proteinExistence type="predicted"/>
<name>A0ABP2KFU7_NEIMU</name>
<dbReference type="EMBL" id="ACRG01000001">
    <property type="protein sequence ID" value="EFV81764.1"/>
    <property type="molecule type" value="Genomic_DNA"/>
</dbReference>
<reference evidence="1 2" key="1">
    <citation type="submission" date="2010-12" db="EMBL/GenBank/DDBJ databases">
        <title>The Genome Sequence of Neisseria mucosa strain C102.</title>
        <authorList>
            <consortium name="The Broad Institute Genome Sequencing Platform"/>
            <person name="Earl A."/>
            <person name="Ward D."/>
            <person name="Feldgarden M."/>
            <person name="Gevers D."/>
            <person name="Sibley C.D."/>
            <person name="Field T.R."/>
            <person name="Grinwis M."/>
            <person name="Eshaghurshan C.S."/>
            <person name="Surette M."/>
            <person name="Young S.K."/>
            <person name="Zeng Q."/>
            <person name="Gargeya S."/>
            <person name="Fitzgerald M."/>
            <person name="Haas B."/>
            <person name="Abouelleil A."/>
            <person name="Alvarado L."/>
            <person name="Arachchi H.M."/>
            <person name="Berlin A."/>
            <person name="Brown A."/>
            <person name="Chapman S.B."/>
            <person name="Chen Z."/>
            <person name="Dunbar C."/>
            <person name="Freedman E."/>
            <person name="Gearin G."/>
            <person name="Gellesch M."/>
            <person name="Goldberg J."/>
            <person name="Griggs A."/>
            <person name="Gujja S."/>
            <person name="Heilman E."/>
            <person name="Heiman D."/>
            <person name="Howarth C."/>
            <person name="Larson L."/>
            <person name="Lui A."/>
            <person name="MacDonald P.J.P."/>
            <person name="Mehta T."/>
            <person name="Montmayeur A."/>
            <person name="Murphy C."/>
            <person name="Neiman D."/>
            <person name="Pearson M."/>
            <person name="Priest M."/>
            <person name="Roberts A."/>
            <person name="Saif S."/>
            <person name="Shea T."/>
            <person name="Shenoy N."/>
            <person name="Sisk P."/>
            <person name="Stolte C."/>
            <person name="Sykes S."/>
            <person name="White J."/>
            <person name="Yandava C."/>
            <person name="Nusbaum C."/>
            <person name="Birren B."/>
        </authorList>
    </citation>
    <scope>NUCLEOTIDE SEQUENCE [LARGE SCALE GENOMIC DNA]</scope>
    <source>
        <strain evidence="1 2">C102</strain>
    </source>
</reference>
<gene>
    <name evidence="1" type="ORF">HMPREF0604_00343</name>
</gene>
<evidence type="ECO:0000313" key="1">
    <source>
        <dbReference type="EMBL" id="EFV81764.1"/>
    </source>
</evidence>
<sequence>MLQYFLFPHSQTIMQTLPFQTDIAARMLVNTENETIHPDAVFVQTQNGYWIAWHDQQAALLAPDTPPDIPCFWVEGAESLEELVSMVENGEFDEVEEFDGDDDAWQEALGCGHHHEGHCGCSH</sequence>
<dbReference type="Proteomes" id="UP000003612">
    <property type="component" value="Unassembled WGS sequence"/>
</dbReference>